<evidence type="ECO:0000256" key="2">
    <source>
        <dbReference type="ARBA" id="ARBA00023125"/>
    </source>
</evidence>
<dbReference type="Proteomes" id="UP001597519">
    <property type="component" value="Unassembled WGS sequence"/>
</dbReference>
<keyword evidence="2 4" id="KW-0238">DNA-binding</keyword>
<dbReference type="Gene3D" id="1.10.10.60">
    <property type="entry name" value="Homeodomain-like"/>
    <property type="match status" value="1"/>
</dbReference>
<feature type="DNA-binding region" description="H-T-H motif" evidence="4">
    <location>
        <begin position="27"/>
        <end position="46"/>
    </location>
</feature>
<organism evidence="6 7">
    <name type="scientific">Corticicoccus populi</name>
    <dbReference type="NCBI Taxonomy" id="1812821"/>
    <lineage>
        <taxon>Bacteria</taxon>
        <taxon>Bacillati</taxon>
        <taxon>Bacillota</taxon>
        <taxon>Bacilli</taxon>
        <taxon>Bacillales</taxon>
        <taxon>Staphylococcaceae</taxon>
        <taxon>Corticicoccus</taxon>
    </lineage>
</organism>
<protein>
    <submittedName>
        <fullName evidence="6">TetR/AcrR family transcriptional regulator</fullName>
    </submittedName>
</protein>
<keyword evidence="3" id="KW-0804">Transcription</keyword>
<evidence type="ECO:0000256" key="1">
    <source>
        <dbReference type="ARBA" id="ARBA00023015"/>
    </source>
</evidence>
<evidence type="ECO:0000256" key="4">
    <source>
        <dbReference type="PROSITE-ProRule" id="PRU00335"/>
    </source>
</evidence>
<dbReference type="EMBL" id="JBHUOQ010000001">
    <property type="protein sequence ID" value="MFD2829682.1"/>
    <property type="molecule type" value="Genomic_DNA"/>
</dbReference>
<dbReference type="InterPro" id="IPR001647">
    <property type="entry name" value="HTH_TetR"/>
</dbReference>
<sequence>MKKGINSDSIINAALNIIDNEGIEQLSIKKIADFLNIKPPSLYNHIQSLNQIIDLCAMESLAILLKEIEDVLNNSERKISILYEIACAYRYFAHKYPGRYKLTQSPEYWHSRETHSKADNIIIRMLQEFSDSNISKESKIHFLRIFRSYLHGFITLELNQSFQLEQDIDESFQQGIHLFTENFSEHLSADIEN</sequence>
<reference evidence="7" key="1">
    <citation type="journal article" date="2019" name="Int. J. Syst. Evol. Microbiol.">
        <title>The Global Catalogue of Microorganisms (GCM) 10K type strain sequencing project: providing services to taxonomists for standard genome sequencing and annotation.</title>
        <authorList>
            <consortium name="The Broad Institute Genomics Platform"/>
            <consortium name="The Broad Institute Genome Sequencing Center for Infectious Disease"/>
            <person name="Wu L."/>
            <person name="Ma J."/>
        </authorList>
    </citation>
    <scope>NUCLEOTIDE SEQUENCE [LARGE SCALE GENOMIC DNA]</scope>
    <source>
        <strain evidence="7">KCTC 33575</strain>
    </source>
</reference>
<gene>
    <name evidence="6" type="ORF">ACFSX4_04320</name>
</gene>
<dbReference type="InterPro" id="IPR009057">
    <property type="entry name" value="Homeodomain-like_sf"/>
</dbReference>
<dbReference type="InterPro" id="IPR036271">
    <property type="entry name" value="Tet_transcr_reg_TetR-rel_C_sf"/>
</dbReference>
<dbReference type="SUPFAM" id="SSF46689">
    <property type="entry name" value="Homeodomain-like"/>
    <property type="match status" value="1"/>
</dbReference>
<name>A0ABW5WUI1_9STAP</name>
<evidence type="ECO:0000259" key="5">
    <source>
        <dbReference type="PROSITE" id="PS50977"/>
    </source>
</evidence>
<dbReference type="RefSeq" id="WP_377771900.1">
    <property type="nucleotide sequence ID" value="NZ_JBHUOQ010000001.1"/>
</dbReference>
<evidence type="ECO:0000313" key="7">
    <source>
        <dbReference type="Proteomes" id="UP001597519"/>
    </source>
</evidence>
<evidence type="ECO:0000313" key="6">
    <source>
        <dbReference type="EMBL" id="MFD2829682.1"/>
    </source>
</evidence>
<accession>A0ABW5WUI1</accession>
<dbReference type="SUPFAM" id="SSF48498">
    <property type="entry name" value="Tetracyclin repressor-like, C-terminal domain"/>
    <property type="match status" value="1"/>
</dbReference>
<keyword evidence="7" id="KW-1185">Reference proteome</keyword>
<dbReference type="Pfam" id="PF13305">
    <property type="entry name" value="TetR_C_33"/>
    <property type="match status" value="1"/>
</dbReference>
<proteinExistence type="predicted"/>
<dbReference type="InterPro" id="IPR025996">
    <property type="entry name" value="MT1864/Rv1816-like_C"/>
</dbReference>
<keyword evidence="1" id="KW-0805">Transcription regulation</keyword>
<evidence type="ECO:0000256" key="3">
    <source>
        <dbReference type="ARBA" id="ARBA00023163"/>
    </source>
</evidence>
<dbReference type="Gene3D" id="1.10.357.10">
    <property type="entry name" value="Tetracycline Repressor, domain 2"/>
    <property type="match status" value="1"/>
</dbReference>
<feature type="domain" description="HTH tetR-type" evidence="5">
    <location>
        <begin position="4"/>
        <end position="64"/>
    </location>
</feature>
<dbReference type="PROSITE" id="PS50977">
    <property type="entry name" value="HTH_TETR_2"/>
    <property type="match status" value="1"/>
</dbReference>
<comment type="caution">
    <text evidence="6">The sequence shown here is derived from an EMBL/GenBank/DDBJ whole genome shotgun (WGS) entry which is preliminary data.</text>
</comment>